<sequence length="67" mass="7101">MVMPEVATGIPPLESRDGVDLSRDKISCTKGLRSLELTCMMELGDGKFPATWGMITGKDSLTGEGLG</sequence>
<gene>
    <name evidence="1" type="ORF">DSO57_1036865</name>
</gene>
<evidence type="ECO:0000313" key="1">
    <source>
        <dbReference type="EMBL" id="KAJ9075365.1"/>
    </source>
</evidence>
<proteinExistence type="predicted"/>
<evidence type="ECO:0000313" key="2">
    <source>
        <dbReference type="Proteomes" id="UP001165960"/>
    </source>
</evidence>
<keyword evidence="2" id="KW-1185">Reference proteome</keyword>
<dbReference type="EMBL" id="QTSX02002500">
    <property type="protein sequence ID" value="KAJ9075365.1"/>
    <property type="molecule type" value="Genomic_DNA"/>
</dbReference>
<protein>
    <submittedName>
        <fullName evidence="1">Uncharacterized protein</fullName>
    </submittedName>
</protein>
<name>A0ACC2TL94_9FUNG</name>
<dbReference type="Proteomes" id="UP001165960">
    <property type="component" value="Unassembled WGS sequence"/>
</dbReference>
<accession>A0ACC2TL94</accession>
<organism evidence="1 2">
    <name type="scientific">Entomophthora muscae</name>
    <dbReference type="NCBI Taxonomy" id="34485"/>
    <lineage>
        <taxon>Eukaryota</taxon>
        <taxon>Fungi</taxon>
        <taxon>Fungi incertae sedis</taxon>
        <taxon>Zoopagomycota</taxon>
        <taxon>Entomophthoromycotina</taxon>
        <taxon>Entomophthoromycetes</taxon>
        <taxon>Entomophthorales</taxon>
        <taxon>Entomophthoraceae</taxon>
        <taxon>Entomophthora</taxon>
    </lineage>
</organism>
<reference evidence="1" key="1">
    <citation type="submission" date="2022-04" db="EMBL/GenBank/DDBJ databases">
        <title>Genome of the entomopathogenic fungus Entomophthora muscae.</title>
        <authorList>
            <person name="Elya C."/>
            <person name="Lovett B.R."/>
            <person name="Lee E."/>
            <person name="Macias A.M."/>
            <person name="Hajek A.E."/>
            <person name="De Bivort B.L."/>
            <person name="Kasson M.T."/>
            <person name="De Fine Licht H.H."/>
            <person name="Stajich J.E."/>
        </authorList>
    </citation>
    <scope>NUCLEOTIDE SEQUENCE</scope>
    <source>
        <strain evidence="1">Berkeley</strain>
    </source>
</reference>
<comment type="caution">
    <text evidence="1">The sequence shown here is derived from an EMBL/GenBank/DDBJ whole genome shotgun (WGS) entry which is preliminary data.</text>
</comment>